<dbReference type="Proteomes" id="UP001500979">
    <property type="component" value="Unassembled WGS sequence"/>
</dbReference>
<keyword evidence="3" id="KW-1185">Reference proteome</keyword>
<accession>A0ABN3VCE2</accession>
<comment type="caution">
    <text evidence="2">The sequence shown here is derived from an EMBL/GenBank/DDBJ whole genome shotgun (WGS) entry which is preliminary data.</text>
</comment>
<dbReference type="EMBL" id="BAAAUX010000013">
    <property type="protein sequence ID" value="GAA2791583.1"/>
    <property type="molecule type" value="Genomic_DNA"/>
</dbReference>
<name>A0ABN3VCE2_9PSEU</name>
<keyword evidence="1" id="KW-0472">Membrane</keyword>
<keyword evidence="1" id="KW-1133">Transmembrane helix</keyword>
<gene>
    <name evidence="2" type="ORF">GCM10010470_28020</name>
</gene>
<evidence type="ECO:0000313" key="3">
    <source>
        <dbReference type="Proteomes" id="UP001500979"/>
    </source>
</evidence>
<keyword evidence="1" id="KW-0812">Transmembrane</keyword>
<organism evidence="2 3">
    <name type="scientific">Saccharopolyspora taberi</name>
    <dbReference type="NCBI Taxonomy" id="60895"/>
    <lineage>
        <taxon>Bacteria</taxon>
        <taxon>Bacillati</taxon>
        <taxon>Actinomycetota</taxon>
        <taxon>Actinomycetes</taxon>
        <taxon>Pseudonocardiales</taxon>
        <taxon>Pseudonocardiaceae</taxon>
        <taxon>Saccharopolyspora</taxon>
    </lineage>
</organism>
<dbReference type="RefSeq" id="WP_344680078.1">
    <property type="nucleotide sequence ID" value="NZ_BAAAUX010000013.1"/>
</dbReference>
<protein>
    <submittedName>
        <fullName evidence="2">TadE family type IV pilus minor pilin</fullName>
    </submittedName>
</protein>
<dbReference type="NCBIfam" id="NF041390">
    <property type="entry name" value="TadE_Rv3655c"/>
    <property type="match status" value="1"/>
</dbReference>
<feature type="transmembrane region" description="Helical" evidence="1">
    <location>
        <begin position="26"/>
        <end position="48"/>
    </location>
</feature>
<sequence>MPSVEIAPAPISGAGARDRGAVTVEAAFGICALAVVFALAVGGLCAVIGQLRCTDAAVEAARLVARGSQPQATGAVERLAPHGAKLAVSIVGDQITVEVSAPFPGGFLPGDWLRSTALAVLEPGAGAPKPGGPP</sequence>
<evidence type="ECO:0000256" key="1">
    <source>
        <dbReference type="SAM" id="Phobius"/>
    </source>
</evidence>
<reference evidence="2 3" key="1">
    <citation type="journal article" date="2019" name="Int. J. Syst. Evol. Microbiol.">
        <title>The Global Catalogue of Microorganisms (GCM) 10K type strain sequencing project: providing services to taxonomists for standard genome sequencing and annotation.</title>
        <authorList>
            <consortium name="The Broad Institute Genomics Platform"/>
            <consortium name="The Broad Institute Genome Sequencing Center for Infectious Disease"/>
            <person name="Wu L."/>
            <person name="Ma J."/>
        </authorList>
    </citation>
    <scope>NUCLEOTIDE SEQUENCE [LARGE SCALE GENOMIC DNA]</scope>
    <source>
        <strain evidence="2 3">JCM 9383</strain>
    </source>
</reference>
<proteinExistence type="predicted"/>
<evidence type="ECO:0000313" key="2">
    <source>
        <dbReference type="EMBL" id="GAA2791583.1"/>
    </source>
</evidence>
<dbReference type="InterPro" id="IPR049790">
    <property type="entry name" value="Rv3655c/TadE"/>
</dbReference>